<reference evidence="2" key="1">
    <citation type="submission" date="2020-11" db="EMBL/GenBank/DDBJ databases">
        <title>Carbohydrate-dependent, anaerobic sulfur respiration: A novel catabolism in halophilic archaea.</title>
        <authorList>
            <person name="Sorokin D.Y."/>
            <person name="Messina E."/>
            <person name="Smedile F."/>
            <person name="La Cono V."/>
            <person name="Hallsworth J.E."/>
            <person name="Yakimov M.M."/>
        </authorList>
    </citation>
    <scope>NUCLEOTIDE SEQUENCE</scope>
    <source>
        <strain evidence="2">HSR-Bgl</strain>
    </source>
</reference>
<accession>A0A897N922</accession>
<dbReference type="PANTHER" id="PTHR43459:SF1">
    <property type="entry name" value="EG:BACN32G11.4 PROTEIN"/>
    <property type="match status" value="1"/>
</dbReference>
<dbReference type="InterPro" id="IPR001753">
    <property type="entry name" value="Enoyl-CoA_hydra/iso"/>
</dbReference>
<organism evidence="2 3">
    <name type="scientific">Halapricum desulfuricans</name>
    <dbReference type="NCBI Taxonomy" id="2841257"/>
    <lineage>
        <taxon>Archaea</taxon>
        <taxon>Methanobacteriati</taxon>
        <taxon>Methanobacteriota</taxon>
        <taxon>Stenosarchaea group</taxon>
        <taxon>Halobacteria</taxon>
        <taxon>Halobacteriales</taxon>
        <taxon>Haloarculaceae</taxon>
        <taxon>Halapricum</taxon>
    </lineage>
</organism>
<name>A0A897N922_9EURY</name>
<dbReference type="CDD" id="cd06558">
    <property type="entry name" value="crotonase-like"/>
    <property type="match status" value="1"/>
</dbReference>
<evidence type="ECO:0000256" key="1">
    <source>
        <dbReference type="RuleBase" id="RU003707"/>
    </source>
</evidence>
<dbReference type="Pfam" id="PF00378">
    <property type="entry name" value="ECH_1"/>
    <property type="match status" value="1"/>
</dbReference>
<dbReference type="AlphaFoldDB" id="A0A897N922"/>
<sequence length="265" mass="27728">MTDWRDSRSVTVSIERSDRVVVCSLEDPAGRNALTAETARRLSDAIAGIEDTDARCVLVRGEGDTFCASGDVGAHVGRVRGDIDAAEWRERLEAVGDAVAAVYECPLPTVAAIDGPAFGAGAALALACDLRVASTDGSIGFGFRRFGLAAIAGVSHLLPRVVAPDTALRLLYTGELVGAGRAAELGLFTALYPADGFEDELASLLATLSTGPREALIAAKTLLRTDHGELREGLRAELAVAEPLSKGGDFEEGVTAFATEREPQF</sequence>
<comment type="similarity">
    <text evidence="1">Belongs to the enoyl-CoA hydratase/isomerase family.</text>
</comment>
<dbReference type="GO" id="GO:0004300">
    <property type="term" value="F:enoyl-CoA hydratase activity"/>
    <property type="evidence" value="ECO:0007669"/>
    <property type="project" value="UniProtKB-EC"/>
</dbReference>
<dbReference type="InterPro" id="IPR029045">
    <property type="entry name" value="ClpP/crotonase-like_dom_sf"/>
</dbReference>
<dbReference type="PANTHER" id="PTHR43459">
    <property type="entry name" value="ENOYL-COA HYDRATASE"/>
    <property type="match status" value="1"/>
</dbReference>
<dbReference type="SUPFAM" id="SSF52096">
    <property type="entry name" value="ClpP/crotonase"/>
    <property type="match status" value="1"/>
</dbReference>
<dbReference type="PROSITE" id="PS00166">
    <property type="entry name" value="ENOYL_COA_HYDRATASE"/>
    <property type="match status" value="1"/>
</dbReference>
<dbReference type="Gene3D" id="3.90.226.10">
    <property type="entry name" value="2-enoyl-CoA Hydratase, Chain A, domain 1"/>
    <property type="match status" value="1"/>
</dbReference>
<dbReference type="EC" id="4.2.1.17" evidence="2"/>
<evidence type="ECO:0000313" key="3">
    <source>
        <dbReference type="Proteomes" id="UP000663305"/>
    </source>
</evidence>
<evidence type="ECO:0000313" key="2">
    <source>
        <dbReference type="EMBL" id="QSG10900.1"/>
    </source>
</evidence>
<keyword evidence="2" id="KW-0456">Lyase</keyword>
<proteinExistence type="inferred from homology"/>
<gene>
    <name evidence="2" type="primary">caiD</name>
    <name evidence="2" type="ORF">HSBGL_0465</name>
</gene>
<dbReference type="Proteomes" id="UP000663305">
    <property type="component" value="Chromosome"/>
</dbReference>
<protein>
    <submittedName>
        <fullName evidence="2">Enoyl-CoA hydratase/carnithine racemase</fullName>
        <ecNumber evidence="2">4.2.1.17</ecNumber>
    </submittedName>
</protein>
<dbReference type="InterPro" id="IPR018376">
    <property type="entry name" value="Enoyl-CoA_hyd/isom_CS"/>
</dbReference>
<dbReference type="EMBL" id="CP064789">
    <property type="protein sequence ID" value="QSG10900.1"/>
    <property type="molecule type" value="Genomic_DNA"/>
</dbReference>